<evidence type="ECO:0000256" key="1">
    <source>
        <dbReference type="SAM" id="MobiDB-lite"/>
    </source>
</evidence>
<sequence length="163" mass="17582">MASQNRRTQQNAADETDPLRNLVGATGTFAVMQRQQMAAMADAMGALFRAGESIHHAQLQRDQRASLLHRQAADNLRNATSPMELVSIQSTLAMYEMQEGMRYWQELVAATLKAGGELMRSGAPGPAGVEGTPMEGAGEAAATMAEAFQQMFAFNQKAAPTQH</sequence>
<evidence type="ECO:0000313" key="4">
    <source>
        <dbReference type="Proteomes" id="UP000297839"/>
    </source>
</evidence>
<dbReference type="Pfam" id="PF09361">
    <property type="entry name" value="Phasin_2"/>
    <property type="match status" value="1"/>
</dbReference>
<feature type="domain" description="Phasin" evidence="2">
    <location>
        <begin position="28"/>
        <end position="120"/>
    </location>
</feature>
<dbReference type="AlphaFoldDB" id="A0A4Z0BR94"/>
<accession>A0A4Z0BR94</accession>
<evidence type="ECO:0000259" key="2">
    <source>
        <dbReference type="Pfam" id="PF09361"/>
    </source>
</evidence>
<comment type="caution">
    <text evidence="3">The sequence shown here is derived from an EMBL/GenBank/DDBJ whole genome shotgun (WGS) entry which is preliminary data.</text>
</comment>
<protein>
    <recommendedName>
        <fullName evidence="2">Phasin domain-containing protein</fullName>
    </recommendedName>
</protein>
<evidence type="ECO:0000313" key="3">
    <source>
        <dbReference type="EMBL" id="TFZ01837.1"/>
    </source>
</evidence>
<name>A0A4Z0BR94_9BURK</name>
<dbReference type="OrthoDB" id="8913504at2"/>
<dbReference type="RefSeq" id="WP_135249937.1">
    <property type="nucleotide sequence ID" value="NZ_SMLK01000003.1"/>
</dbReference>
<organism evidence="3 4">
    <name type="scientific">Ramlibacter humi</name>
    <dbReference type="NCBI Taxonomy" id="2530451"/>
    <lineage>
        <taxon>Bacteria</taxon>
        <taxon>Pseudomonadati</taxon>
        <taxon>Pseudomonadota</taxon>
        <taxon>Betaproteobacteria</taxon>
        <taxon>Burkholderiales</taxon>
        <taxon>Comamonadaceae</taxon>
        <taxon>Ramlibacter</taxon>
    </lineage>
</organism>
<feature type="region of interest" description="Disordered" evidence="1">
    <location>
        <begin position="1"/>
        <end position="20"/>
    </location>
</feature>
<dbReference type="Proteomes" id="UP000297839">
    <property type="component" value="Unassembled WGS sequence"/>
</dbReference>
<dbReference type="EMBL" id="SMLK01000003">
    <property type="protein sequence ID" value="TFZ01837.1"/>
    <property type="molecule type" value="Genomic_DNA"/>
</dbReference>
<gene>
    <name evidence="3" type="ORF">EZ216_11645</name>
</gene>
<proteinExistence type="predicted"/>
<dbReference type="InterPro" id="IPR018968">
    <property type="entry name" value="Phasin"/>
</dbReference>
<keyword evidence="4" id="KW-1185">Reference proteome</keyword>
<reference evidence="3 4" key="1">
    <citation type="submission" date="2019-03" db="EMBL/GenBank/DDBJ databases">
        <title>Ramlibacter sp. 18x22-1, whole genome shotgun sequence.</title>
        <authorList>
            <person name="Zhang X."/>
            <person name="Feng G."/>
            <person name="Zhu H."/>
        </authorList>
    </citation>
    <scope>NUCLEOTIDE SEQUENCE [LARGE SCALE GENOMIC DNA]</scope>
    <source>
        <strain evidence="3 4">18x22-1</strain>
    </source>
</reference>
<feature type="compositionally biased region" description="Polar residues" evidence="1">
    <location>
        <begin position="1"/>
        <end position="13"/>
    </location>
</feature>